<dbReference type="AlphaFoldDB" id="A0A2D2CVW5"/>
<keyword evidence="2" id="KW-0808">Transferase</keyword>
<protein>
    <submittedName>
        <fullName evidence="2">Glycosyltransferase family 2 protein</fullName>
    </submittedName>
</protein>
<dbReference type="Proteomes" id="UP000230709">
    <property type="component" value="Chromosome"/>
</dbReference>
<evidence type="ECO:0000313" key="3">
    <source>
        <dbReference type="Proteomes" id="UP000230709"/>
    </source>
</evidence>
<reference evidence="3" key="1">
    <citation type="submission" date="2017-10" db="EMBL/GenBank/DDBJ databases">
        <title>Completed PacBio SMRT sequence of Methylosinus trichosporium OB3b reveals presence of a third large plasmid.</title>
        <authorList>
            <person name="Charles T.C."/>
            <person name="Lynch M.D.J."/>
            <person name="Heil J.R."/>
            <person name="Cheng J."/>
        </authorList>
    </citation>
    <scope>NUCLEOTIDE SEQUENCE [LARGE SCALE GENOMIC DNA]</scope>
    <source>
        <strain evidence="3">OB3b</strain>
    </source>
</reference>
<dbReference type="SUPFAM" id="SSF53448">
    <property type="entry name" value="Nucleotide-diphospho-sugar transferases"/>
    <property type="match status" value="1"/>
</dbReference>
<dbReference type="PANTHER" id="PTHR43685:SF11">
    <property type="entry name" value="GLYCOSYLTRANSFERASE TAGX-RELATED"/>
    <property type="match status" value="1"/>
</dbReference>
<proteinExistence type="predicted"/>
<dbReference type="KEGG" id="mtw:CQW49_02305"/>
<sequence>MEEKVSRFGLPLVSVVITNYNYGRFVEDAVVSVLAQTYPNVECIIVDDASTDDSRSIIEALARREPGLKLSPHETNRGQTMAFRTGLLASRGEYIVFLDADDYLLPRFIETHVFVHLSSRIAVAFTSSDMAQTKGSRIVTTAWERMNHYVLSGQGRRSDLLRRIDICAADVWPLKSEGLQEIESRVHFVDTTHEWEDWVYAPTSGNCFRRDALDILLGADDVEELKFYADSYVNKGACLISGALLIDLPLFLYRFHDRNGAGHHPELYGFSGVNLGKAAQADHVAWRKLVDRLTAEGASLVLKIGLQRYAAMLVTLQRASAMVPRLDGAPDPEKYVAAKLDECAAALGQKIGKGDLRLLRRKLSTARRRQGAKRRVAEFFLTLGRALDAPRISALGERLWGS</sequence>
<feature type="domain" description="Glycosyltransferase 2-like" evidence="1">
    <location>
        <begin position="14"/>
        <end position="139"/>
    </location>
</feature>
<dbReference type="EMBL" id="CP023737">
    <property type="protein sequence ID" value="ATQ66855.1"/>
    <property type="molecule type" value="Genomic_DNA"/>
</dbReference>
<evidence type="ECO:0000259" key="1">
    <source>
        <dbReference type="Pfam" id="PF00535"/>
    </source>
</evidence>
<dbReference type="CDD" id="cd00761">
    <property type="entry name" value="Glyco_tranf_GTA_type"/>
    <property type="match status" value="1"/>
</dbReference>
<name>A0A2D2CVW5_METT3</name>
<dbReference type="InterPro" id="IPR029044">
    <property type="entry name" value="Nucleotide-diphossugar_trans"/>
</dbReference>
<keyword evidence="3" id="KW-1185">Reference proteome</keyword>
<accession>A0A2D2CVW5</accession>
<evidence type="ECO:0000313" key="2">
    <source>
        <dbReference type="EMBL" id="ATQ66855.1"/>
    </source>
</evidence>
<dbReference type="InterPro" id="IPR001173">
    <property type="entry name" value="Glyco_trans_2-like"/>
</dbReference>
<dbReference type="InterPro" id="IPR050834">
    <property type="entry name" value="Glycosyltransf_2"/>
</dbReference>
<dbReference type="Pfam" id="PF00535">
    <property type="entry name" value="Glycos_transf_2"/>
    <property type="match status" value="1"/>
</dbReference>
<dbReference type="STRING" id="595536.GCA_000178815_00484"/>
<dbReference type="PANTHER" id="PTHR43685">
    <property type="entry name" value="GLYCOSYLTRANSFERASE"/>
    <property type="match status" value="1"/>
</dbReference>
<dbReference type="GO" id="GO:0016740">
    <property type="term" value="F:transferase activity"/>
    <property type="evidence" value="ECO:0007669"/>
    <property type="project" value="UniProtKB-KW"/>
</dbReference>
<dbReference type="Gene3D" id="3.90.550.10">
    <property type="entry name" value="Spore Coat Polysaccharide Biosynthesis Protein SpsA, Chain A"/>
    <property type="match status" value="1"/>
</dbReference>
<gene>
    <name evidence="2" type="ORF">CQW49_02305</name>
</gene>
<organism evidence="2 3">
    <name type="scientific">Methylosinus trichosporium (strain ATCC 35070 / NCIMB 11131 / UNIQEM 75 / OB3b)</name>
    <dbReference type="NCBI Taxonomy" id="595536"/>
    <lineage>
        <taxon>Bacteria</taxon>
        <taxon>Pseudomonadati</taxon>
        <taxon>Pseudomonadota</taxon>
        <taxon>Alphaproteobacteria</taxon>
        <taxon>Hyphomicrobiales</taxon>
        <taxon>Methylocystaceae</taxon>
        <taxon>Methylosinus</taxon>
    </lineage>
</organism>
<dbReference type="RefSeq" id="WP_003609768.1">
    <property type="nucleotide sequence ID" value="NZ_ADVE02000001.1"/>
</dbReference>